<evidence type="ECO:0000313" key="3">
    <source>
        <dbReference type="Proteomes" id="UP001500893"/>
    </source>
</evidence>
<accession>A0ABP6NAQ5</accession>
<keyword evidence="3" id="KW-1185">Reference proteome</keyword>
<dbReference type="EMBL" id="BAAAVM010000037">
    <property type="protein sequence ID" value="GAA3141938.1"/>
    <property type="molecule type" value="Genomic_DNA"/>
</dbReference>
<dbReference type="Proteomes" id="UP001500893">
    <property type="component" value="Unassembled WGS sequence"/>
</dbReference>
<feature type="region of interest" description="Disordered" evidence="1">
    <location>
        <begin position="1"/>
        <end position="39"/>
    </location>
</feature>
<protein>
    <submittedName>
        <fullName evidence="2">Uncharacterized protein</fullName>
    </submittedName>
</protein>
<comment type="caution">
    <text evidence="2">The sequence shown here is derived from an EMBL/GenBank/DDBJ whole genome shotgun (WGS) entry which is preliminary data.</text>
</comment>
<reference evidence="3" key="1">
    <citation type="journal article" date="2019" name="Int. J. Syst. Evol. Microbiol.">
        <title>The Global Catalogue of Microorganisms (GCM) 10K type strain sequencing project: providing services to taxonomists for standard genome sequencing and annotation.</title>
        <authorList>
            <consortium name="The Broad Institute Genomics Platform"/>
            <consortium name="The Broad Institute Genome Sequencing Center for Infectious Disease"/>
            <person name="Wu L."/>
            <person name="Ma J."/>
        </authorList>
    </citation>
    <scope>NUCLEOTIDE SEQUENCE [LARGE SCALE GENOMIC DNA]</scope>
    <source>
        <strain evidence="3">JCM 11574</strain>
    </source>
</reference>
<proteinExistence type="predicted"/>
<name>A0ABP6NAQ5_9ACTN</name>
<gene>
    <name evidence="2" type="ORF">GCM10010521_30660</name>
</gene>
<sequence>MPPALSRAGGTFGGSLAQDDAGDSRGAGSSPDSASGMRVIDVALSFRRRRRRPHARTDAVTAVR</sequence>
<evidence type="ECO:0000313" key="2">
    <source>
        <dbReference type="EMBL" id="GAA3141938.1"/>
    </source>
</evidence>
<evidence type="ECO:0000256" key="1">
    <source>
        <dbReference type="SAM" id="MobiDB-lite"/>
    </source>
</evidence>
<organism evidence="2 3">
    <name type="scientific">Streptomyces rameus</name>
    <dbReference type="NCBI Taxonomy" id="68261"/>
    <lineage>
        <taxon>Bacteria</taxon>
        <taxon>Bacillati</taxon>
        <taxon>Actinomycetota</taxon>
        <taxon>Actinomycetes</taxon>
        <taxon>Kitasatosporales</taxon>
        <taxon>Streptomycetaceae</taxon>
        <taxon>Streptomyces</taxon>
    </lineage>
</organism>